<proteinExistence type="predicted"/>
<feature type="region of interest" description="Disordered" evidence="1">
    <location>
        <begin position="194"/>
        <end position="234"/>
    </location>
</feature>
<evidence type="ECO:0000256" key="1">
    <source>
        <dbReference type="SAM" id="MobiDB-lite"/>
    </source>
</evidence>
<accession>A0A5M8PG11</accession>
<comment type="caution">
    <text evidence="3">The sequence shown here is derived from an EMBL/GenBank/DDBJ whole genome shotgun (WGS) entry which is preliminary data.</text>
</comment>
<keyword evidence="2" id="KW-0472">Membrane</keyword>
<evidence type="ECO:0000313" key="4">
    <source>
        <dbReference type="Proteomes" id="UP000324767"/>
    </source>
</evidence>
<dbReference type="AlphaFoldDB" id="A0A5M8PG11"/>
<dbReference type="Proteomes" id="UP000324767">
    <property type="component" value="Unassembled WGS sequence"/>
</dbReference>
<evidence type="ECO:0000313" key="3">
    <source>
        <dbReference type="EMBL" id="KAA6407672.1"/>
    </source>
</evidence>
<protein>
    <submittedName>
        <fullName evidence="3">Uncharacterized protein</fullName>
    </submittedName>
</protein>
<sequence>MAPSLAPTVGNFNPQVGRLSAHNTNTNSLAFAVTIVTATIAIVATTNSTITIAAMLVFTAINVLRLSDFSSAAAAGNGGDPPPLGKPVGPGAQCDEDNSCPKWCRGNDNLPACMQQAHCRGHAIWAQPNRTLSGGSRCGACVWAGADECFVAQTSVCARCTSLCNPHGQYLAEPPASATPDSGSPGVVAAPAATYGGSGGMGTRSRPLTRPSPPRPLPATTGTLRAPRSHSSTPEELVAAMAVLSESTAHALRILNAHQSRRRHENIEFNERRRIEEMGSEASSDGEDGSGTAGEE</sequence>
<feature type="compositionally biased region" description="Acidic residues" evidence="1">
    <location>
        <begin position="284"/>
        <end position="296"/>
    </location>
</feature>
<feature type="compositionally biased region" description="Basic and acidic residues" evidence="1">
    <location>
        <begin position="265"/>
        <end position="277"/>
    </location>
</feature>
<evidence type="ECO:0000256" key="2">
    <source>
        <dbReference type="SAM" id="Phobius"/>
    </source>
</evidence>
<gene>
    <name evidence="3" type="ORF">FRX48_08510</name>
</gene>
<organism evidence="3 4">
    <name type="scientific">Lasallia pustulata</name>
    <dbReference type="NCBI Taxonomy" id="136370"/>
    <lineage>
        <taxon>Eukaryota</taxon>
        <taxon>Fungi</taxon>
        <taxon>Dikarya</taxon>
        <taxon>Ascomycota</taxon>
        <taxon>Pezizomycotina</taxon>
        <taxon>Lecanoromycetes</taxon>
        <taxon>OSLEUM clade</taxon>
        <taxon>Umbilicariomycetidae</taxon>
        <taxon>Umbilicariales</taxon>
        <taxon>Umbilicariaceae</taxon>
        <taxon>Lasallia</taxon>
    </lineage>
</organism>
<feature type="region of interest" description="Disordered" evidence="1">
    <location>
        <begin position="261"/>
        <end position="296"/>
    </location>
</feature>
<keyword evidence="2" id="KW-1133">Transmembrane helix</keyword>
<dbReference type="EMBL" id="VXIT01000016">
    <property type="protein sequence ID" value="KAA6407672.1"/>
    <property type="molecule type" value="Genomic_DNA"/>
</dbReference>
<reference evidence="3 4" key="1">
    <citation type="submission" date="2019-09" db="EMBL/GenBank/DDBJ databases">
        <title>The hologenome of the rock-dwelling lichen Lasallia pustulata.</title>
        <authorList>
            <person name="Greshake Tzovaras B."/>
            <person name="Segers F."/>
            <person name="Bicker A."/>
            <person name="Dal Grande F."/>
            <person name="Otte J."/>
            <person name="Hankeln T."/>
            <person name="Schmitt I."/>
            <person name="Ebersberger I."/>
        </authorList>
    </citation>
    <scope>NUCLEOTIDE SEQUENCE [LARGE SCALE GENOMIC DNA]</scope>
    <source>
        <strain evidence="3">A1-1</strain>
    </source>
</reference>
<keyword evidence="2" id="KW-0812">Transmembrane</keyword>
<name>A0A5M8PG11_9LECA</name>
<feature type="transmembrane region" description="Helical" evidence="2">
    <location>
        <begin position="29"/>
        <end position="58"/>
    </location>
</feature>